<protein>
    <submittedName>
        <fullName evidence="1">Uncharacterized protein</fullName>
    </submittedName>
</protein>
<dbReference type="RefSeq" id="WP_250430214.1">
    <property type="nucleotide sequence ID" value="NZ_JALPRR010000003.1"/>
</dbReference>
<gene>
    <name evidence="1" type="ORF">ACFSKP_13510</name>
</gene>
<sequence>MIDLNRLHEGLLNSTTLVVKDLGKEVECSFIKEGLVTSTFNIEEDVLIAALREKGLNGIVEGTQFATFKNNFKRFTLCVKARRLFKELCYSLPEEANTVVKQPAYKEAMVA</sequence>
<proteinExistence type="predicted"/>
<evidence type="ECO:0000313" key="1">
    <source>
        <dbReference type="EMBL" id="MFD2247280.1"/>
    </source>
</evidence>
<dbReference type="EMBL" id="JBHUIM010000002">
    <property type="protein sequence ID" value="MFD2247280.1"/>
    <property type="molecule type" value="Genomic_DNA"/>
</dbReference>
<organism evidence="1 2">
    <name type="scientific">Pontibacter ruber</name>
    <dbReference type="NCBI Taxonomy" id="1343895"/>
    <lineage>
        <taxon>Bacteria</taxon>
        <taxon>Pseudomonadati</taxon>
        <taxon>Bacteroidota</taxon>
        <taxon>Cytophagia</taxon>
        <taxon>Cytophagales</taxon>
        <taxon>Hymenobacteraceae</taxon>
        <taxon>Pontibacter</taxon>
    </lineage>
</organism>
<reference evidence="2" key="1">
    <citation type="journal article" date="2019" name="Int. J. Syst. Evol. Microbiol.">
        <title>The Global Catalogue of Microorganisms (GCM) 10K type strain sequencing project: providing services to taxonomists for standard genome sequencing and annotation.</title>
        <authorList>
            <consortium name="The Broad Institute Genomics Platform"/>
            <consortium name="The Broad Institute Genome Sequencing Center for Infectious Disease"/>
            <person name="Wu L."/>
            <person name="Ma J."/>
        </authorList>
    </citation>
    <scope>NUCLEOTIDE SEQUENCE [LARGE SCALE GENOMIC DNA]</scope>
    <source>
        <strain evidence="2">CGMCC 4.1782</strain>
    </source>
</reference>
<evidence type="ECO:0000313" key="2">
    <source>
        <dbReference type="Proteomes" id="UP001597374"/>
    </source>
</evidence>
<keyword evidence="2" id="KW-1185">Reference proteome</keyword>
<dbReference type="Proteomes" id="UP001597374">
    <property type="component" value="Unassembled WGS sequence"/>
</dbReference>
<name>A0ABW5D125_9BACT</name>
<comment type="caution">
    <text evidence="1">The sequence shown here is derived from an EMBL/GenBank/DDBJ whole genome shotgun (WGS) entry which is preliminary data.</text>
</comment>
<accession>A0ABW5D125</accession>